<organism evidence="1 2">
    <name type="scientific">Ogataea philodendri</name>
    <dbReference type="NCBI Taxonomy" id="1378263"/>
    <lineage>
        <taxon>Eukaryota</taxon>
        <taxon>Fungi</taxon>
        <taxon>Dikarya</taxon>
        <taxon>Ascomycota</taxon>
        <taxon>Saccharomycotina</taxon>
        <taxon>Pichiomycetes</taxon>
        <taxon>Pichiales</taxon>
        <taxon>Pichiaceae</taxon>
        <taxon>Ogataea</taxon>
    </lineage>
</organism>
<dbReference type="RefSeq" id="XP_046063901.1">
    <property type="nucleotide sequence ID" value="XM_046209146.1"/>
</dbReference>
<accession>A0A9P8T9W4</accession>
<comment type="caution">
    <text evidence="1">The sequence shown here is derived from an EMBL/GenBank/DDBJ whole genome shotgun (WGS) entry which is preliminary data.</text>
</comment>
<dbReference type="Proteomes" id="UP000769157">
    <property type="component" value="Unassembled WGS sequence"/>
</dbReference>
<reference evidence="1" key="1">
    <citation type="journal article" date="2021" name="Open Biol.">
        <title>Shared evolutionary footprints suggest mitochondrial oxidative damage underlies multiple complex I losses in fungi.</title>
        <authorList>
            <person name="Schikora-Tamarit M.A."/>
            <person name="Marcet-Houben M."/>
            <person name="Nosek J."/>
            <person name="Gabaldon T."/>
        </authorList>
    </citation>
    <scope>NUCLEOTIDE SEQUENCE</scope>
    <source>
        <strain evidence="1">CBS6075</strain>
    </source>
</reference>
<evidence type="ECO:0000313" key="1">
    <source>
        <dbReference type="EMBL" id="KAH3670476.1"/>
    </source>
</evidence>
<name>A0A9P8T9W4_9ASCO</name>
<sequence>MSENSFINSAPTRIRYTGSFKVLKSMLSLTLAQTLDLEDVWLEISSSLSLMSKQLVVRIPINMNPRTRIVQGNPIFGYSELHTNGQITPPILAPGMAIPKARPRFCLKKWAIQLTIGAISSAQPIPQHTPNERTNCHTCVQLAVAKSPPQSSTAPGTATFLAP</sequence>
<proteinExistence type="predicted"/>
<reference evidence="1" key="2">
    <citation type="submission" date="2021-01" db="EMBL/GenBank/DDBJ databases">
        <authorList>
            <person name="Schikora-Tamarit M.A."/>
        </authorList>
    </citation>
    <scope>NUCLEOTIDE SEQUENCE</scope>
    <source>
        <strain evidence="1">CBS6075</strain>
    </source>
</reference>
<keyword evidence="2" id="KW-1185">Reference proteome</keyword>
<dbReference type="GeneID" id="70232959"/>
<dbReference type="EMBL" id="JAEUBE010000087">
    <property type="protein sequence ID" value="KAH3670476.1"/>
    <property type="molecule type" value="Genomic_DNA"/>
</dbReference>
<dbReference type="AlphaFoldDB" id="A0A9P8T9W4"/>
<evidence type="ECO:0000313" key="2">
    <source>
        <dbReference type="Proteomes" id="UP000769157"/>
    </source>
</evidence>
<gene>
    <name evidence="1" type="ORF">OGAPHI_000991</name>
</gene>
<protein>
    <submittedName>
        <fullName evidence="1">Uncharacterized protein</fullName>
    </submittedName>
</protein>